<dbReference type="PANTHER" id="PTHR43719">
    <property type="entry name" value="TWO-COMPONENT HISTIDINE KINASE"/>
    <property type="match status" value="1"/>
</dbReference>
<dbReference type="SMART" id="SM00387">
    <property type="entry name" value="HATPase_c"/>
    <property type="match status" value="1"/>
</dbReference>
<dbReference type="Proteomes" id="UP000044602">
    <property type="component" value="Unassembled WGS sequence"/>
</dbReference>
<feature type="region of interest" description="Disordered" evidence="3">
    <location>
        <begin position="1127"/>
        <end position="1148"/>
    </location>
</feature>
<dbReference type="InterPro" id="IPR001789">
    <property type="entry name" value="Sig_transdc_resp-reg_receiver"/>
</dbReference>
<dbReference type="PROSITE" id="PS50109">
    <property type="entry name" value="HIS_KIN"/>
    <property type="match status" value="1"/>
</dbReference>
<feature type="domain" description="Histidine kinase" evidence="4">
    <location>
        <begin position="663"/>
        <end position="960"/>
    </location>
</feature>
<feature type="compositionally biased region" description="Low complexity" evidence="3">
    <location>
        <begin position="458"/>
        <end position="479"/>
    </location>
</feature>
<gene>
    <name evidence="6" type="ORF">BN1708_015383</name>
</gene>
<evidence type="ECO:0000256" key="3">
    <source>
        <dbReference type="SAM" id="MobiDB-lite"/>
    </source>
</evidence>
<keyword evidence="1 2" id="KW-0597">Phosphoprotein</keyword>
<feature type="domain" description="Response regulatory" evidence="5">
    <location>
        <begin position="1240"/>
        <end position="1361"/>
    </location>
</feature>
<dbReference type="SUPFAM" id="SSF55781">
    <property type="entry name" value="GAF domain-like"/>
    <property type="match status" value="1"/>
</dbReference>
<dbReference type="SUPFAM" id="SSF47384">
    <property type="entry name" value="Homodimeric domain of signal transducing histidine kinase"/>
    <property type="match status" value="1"/>
</dbReference>
<dbReference type="InterPro" id="IPR004358">
    <property type="entry name" value="Sig_transdc_His_kin-like_C"/>
</dbReference>
<dbReference type="Gene3D" id="1.10.287.130">
    <property type="match status" value="1"/>
</dbReference>
<dbReference type="InterPro" id="IPR050956">
    <property type="entry name" value="2C_system_His_kinase"/>
</dbReference>
<dbReference type="PROSITE" id="PS50110">
    <property type="entry name" value="RESPONSE_REGULATORY"/>
    <property type="match status" value="1"/>
</dbReference>
<dbReference type="PANTHER" id="PTHR43719:SF69">
    <property type="entry name" value="HISTIDINE KINASE G7"/>
    <property type="match status" value="1"/>
</dbReference>
<feature type="region of interest" description="Disordered" evidence="3">
    <location>
        <begin position="19"/>
        <end position="58"/>
    </location>
</feature>
<dbReference type="Pfam" id="PF02518">
    <property type="entry name" value="HATPase_c"/>
    <property type="match status" value="1"/>
</dbReference>
<feature type="compositionally biased region" description="Pro residues" evidence="3">
    <location>
        <begin position="19"/>
        <end position="31"/>
    </location>
</feature>
<feature type="compositionally biased region" description="Polar residues" evidence="3">
    <location>
        <begin position="1179"/>
        <end position="1193"/>
    </location>
</feature>
<dbReference type="InterPro" id="IPR011006">
    <property type="entry name" value="CheY-like_superfamily"/>
</dbReference>
<dbReference type="Pfam" id="PF00072">
    <property type="entry name" value="Response_reg"/>
    <property type="match status" value="1"/>
</dbReference>
<organism evidence="6 7">
    <name type="scientific">Verticillium longisporum</name>
    <name type="common">Verticillium dahliae var. longisporum</name>
    <dbReference type="NCBI Taxonomy" id="100787"/>
    <lineage>
        <taxon>Eukaryota</taxon>
        <taxon>Fungi</taxon>
        <taxon>Dikarya</taxon>
        <taxon>Ascomycota</taxon>
        <taxon>Pezizomycotina</taxon>
        <taxon>Sordariomycetes</taxon>
        <taxon>Hypocreomycetidae</taxon>
        <taxon>Glomerellales</taxon>
        <taxon>Plectosphaerellaceae</taxon>
        <taxon>Verticillium</taxon>
    </lineage>
</organism>
<dbReference type="Gene3D" id="3.30.565.10">
    <property type="entry name" value="Histidine kinase-like ATPase, C-terminal domain"/>
    <property type="match status" value="1"/>
</dbReference>
<dbReference type="Pfam" id="PF00512">
    <property type="entry name" value="HisKA"/>
    <property type="match status" value="1"/>
</dbReference>
<feature type="modified residue" description="4-aspartylphosphate" evidence="2">
    <location>
        <position position="1291"/>
    </location>
</feature>
<feature type="region of interest" description="Disordered" evidence="3">
    <location>
        <begin position="453"/>
        <end position="509"/>
    </location>
</feature>
<dbReference type="CDD" id="cd17546">
    <property type="entry name" value="REC_hyHK_CKI1_RcsC-like"/>
    <property type="match status" value="1"/>
</dbReference>
<dbReference type="InterPro" id="IPR029016">
    <property type="entry name" value="GAF-like_dom_sf"/>
</dbReference>
<feature type="compositionally biased region" description="Basic residues" evidence="3">
    <location>
        <begin position="726"/>
        <end position="737"/>
    </location>
</feature>
<dbReference type="SUPFAM" id="SSF52172">
    <property type="entry name" value="CheY-like"/>
    <property type="match status" value="1"/>
</dbReference>
<evidence type="ECO:0000259" key="5">
    <source>
        <dbReference type="PROSITE" id="PS50110"/>
    </source>
</evidence>
<feature type="compositionally biased region" description="Low complexity" evidence="3">
    <location>
        <begin position="391"/>
        <end position="410"/>
    </location>
</feature>
<dbReference type="Gene3D" id="3.40.50.2300">
    <property type="match status" value="1"/>
</dbReference>
<dbReference type="InterPro" id="IPR003594">
    <property type="entry name" value="HATPase_dom"/>
</dbReference>
<evidence type="ECO:0008006" key="8">
    <source>
        <dbReference type="Google" id="ProtNLM"/>
    </source>
</evidence>
<dbReference type="STRING" id="100787.A0A0G4M4R5"/>
<accession>A0A0G4M4R5</accession>
<feature type="region of interest" description="Disordered" evidence="3">
    <location>
        <begin position="1174"/>
        <end position="1193"/>
    </location>
</feature>
<protein>
    <recommendedName>
        <fullName evidence="8">Histidine kinase</fullName>
    </recommendedName>
</protein>
<dbReference type="EMBL" id="CVQH01020918">
    <property type="protein sequence ID" value="CRK28915.1"/>
    <property type="molecule type" value="Genomic_DNA"/>
</dbReference>
<dbReference type="GO" id="GO:0000155">
    <property type="term" value="F:phosphorelay sensor kinase activity"/>
    <property type="evidence" value="ECO:0007669"/>
    <property type="project" value="InterPro"/>
</dbReference>
<proteinExistence type="predicted"/>
<feature type="compositionally biased region" description="Polar residues" evidence="3">
    <location>
        <begin position="1135"/>
        <end position="1144"/>
    </location>
</feature>
<dbReference type="InterPro" id="IPR036890">
    <property type="entry name" value="HATPase_C_sf"/>
</dbReference>
<evidence type="ECO:0000256" key="2">
    <source>
        <dbReference type="PROSITE-ProRule" id="PRU00169"/>
    </source>
</evidence>
<dbReference type="PRINTS" id="PR00344">
    <property type="entry name" value="BCTRLSENSOR"/>
</dbReference>
<name>A0A0G4M4R5_VERLO</name>
<dbReference type="InterPro" id="IPR005467">
    <property type="entry name" value="His_kinase_dom"/>
</dbReference>
<keyword evidence="7" id="KW-1185">Reference proteome</keyword>
<feature type="region of interest" description="Disordered" evidence="3">
    <location>
        <begin position="372"/>
        <end position="411"/>
    </location>
</feature>
<evidence type="ECO:0000256" key="1">
    <source>
        <dbReference type="ARBA" id="ARBA00022553"/>
    </source>
</evidence>
<dbReference type="SMART" id="SM00388">
    <property type="entry name" value="HisKA"/>
    <property type="match status" value="1"/>
</dbReference>
<feature type="non-terminal residue" evidence="6">
    <location>
        <position position="1"/>
    </location>
</feature>
<dbReference type="InterPro" id="IPR003661">
    <property type="entry name" value="HisK_dim/P_dom"/>
</dbReference>
<dbReference type="SUPFAM" id="SSF55874">
    <property type="entry name" value="ATPase domain of HSP90 chaperone/DNA topoisomerase II/histidine kinase"/>
    <property type="match status" value="1"/>
</dbReference>
<evidence type="ECO:0000313" key="6">
    <source>
        <dbReference type="EMBL" id="CRK28915.1"/>
    </source>
</evidence>
<sequence length="1381" mass="149461">ASREAFVLRLWVLDLHPCSKPPPRASPPLSRPPNERDEPPSTTTRLGRPATNVEPSTGSHALADLCAIPHLLGTGDMADVNEGAREWETLKYDSFLISKTVLNEPHRPVPRNTLSSSSDTNLTALAQLCAIRLDASRALISLFDRRRQYVVAEATPTLPLRADTPNLEDHLWLCGTAIPRTHGICEHVLMGAGKKVYTGPKMDKNEHPLPVTLVPDLSVDPRFHERPFVSGTPSHKYYAGVPLRSARGINIGVLCVFGPEARHSLTGEQVEFMSDLSRTIMGLMEARRVTDTYVRSERMVHGLSNFIQGRDEPGTWWSETDHHIAEARAYEPNGVPNCPDGPEAPRIVVGDDGLVEVSENASEEIAGTLEPVRPSISPVTNDGVAASCSGSSDTVETASTTASSVSPADPRQVEVDRIFAKAAHIIRESLDIDGAMFLDASVGSFGGLVDSMSPHNTSLDSDGPTSSSDDSLSGQSQTSNQETPCRVFGSSTSYNHPMPPSSHIVDPDAPKTLTEKFLKKLMRRYPNGKIFSYDEAGSWYSEESSGDDSDSLSQEFGGVEEGSQPVNVKKCKPKGSPYSRRNEASTIGKLFPAARSIAMVPLWDPYKDRWHAGGFVWSKNSARMITRDADLPYLRAFGMITMAEIRRLDVAVSDKAKTDILGSMSHELRSPLHGVVAAAELLHDTQLDAFQVDVVHTIEISGKTLLDTIDHLLAHSKINTFLRSSRARRRQNKGRRGLTHDGKDETSIENGMMTLVSEIQLDALAEEVIESVFIGHSFQHMVAEQLTRHGAQGPMSPAQERLDTIHSADLSKTRASSNSLPTNLGDVHVIIDMDPSCSWAFSTQPGAIRRIIMNLFGNALKYTSNGHIKITLGQEAAAQGPRKGSANVVITVADTGKGITEEFLRTKLFVPFSQENRLAPGTGLGLSLVRQIVGSLGGSISVKSRVNRGTTVTVSLPLTHAPTQKSVKEIDSRFAFDSKILHDVKVSAVGFTKKPVGPNSTTDGKDIPIESLPLRWFGMQLSDMKSVAGAASSDADVIIYSEAAFGQLDGRSIQQHPVPSVVICHNAGNSIKFGSVLKASAPSAVFEFVHQPNTPRKFGKAVAAALTRWQQLKIVNAVAAASISNARNNAPSNNTCGTTASLQPNGIPGESNVSSVACRLWNLDLDSEFNLALPERRTPPTNSASQATHTNETVSIKAPVAAKEAGQAQDPVETVKEIQTEAMSADAAGAASSSSTDQKHFLIVDDNIINLKILSTFMKRLGREHCTSMNGLEALEAFSADPGRFSCILMDINMPIMDGLESTRRIRQFERLNKLAPTTIIAITGLGSEEARKEAFASGLDLFLTRPVRMGELHMILRQKGLTDVEGRKSPESEKAAAIMT</sequence>
<dbReference type="SMART" id="SM00448">
    <property type="entry name" value="REC"/>
    <property type="match status" value="1"/>
</dbReference>
<dbReference type="Gene3D" id="3.30.450.40">
    <property type="match status" value="1"/>
</dbReference>
<dbReference type="CDD" id="cd00082">
    <property type="entry name" value="HisKA"/>
    <property type="match status" value="1"/>
</dbReference>
<dbReference type="InterPro" id="IPR036097">
    <property type="entry name" value="HisK_dim/P_sf"/>
</dbReference>
<reference evidence="7" key="1">
    <citation type="submission" date="2015-05" db="EMBL/GenBank/DDBJ databases">
        <authorList>
            <person name="Fogelqvist Johan"/>
        </authorList>
    </citation>
    <scope>NUCLEOTIDE SEQUENCE [LARGE SCALE GENOMIC DNA]</scope>
</reference>
<evidence type="ECO:0000259" key="4">
    <source>
        <dbReference type="PROSITE" id="PS50109"/>
    </source>
</evidence>
<feature type="region of interest" description="Disordered" evidence="3">
    <location>
        <begin position="726"/>
        <end position="746"/>
    </location>
</feature>
<feature type="region of interest" description="Disordered" evidence="3">
    <location>
        <begin position="542"/>
        <end position="582"/>
    </location>
</feature>
<evidence type="ECO:0000313" key="7">
    <source>
        <dbReference type="Proteomes" id="UP000044602"/>
    </source>
</evidence>